<dbReference type="Proteomes" id="UP000238823">
    <property type="component" value="Unassembled WGS sequence"/>
</dbReference>
<accession>A0A2S9YDN6</accession>
<dbReference type="RefSeq" id="WP_106092196.1">
    <property type="nucleotide sequence ID" value="NZ_PVNL01000108.1"/>
</dbReference>
<dbReference type="AlphaFoldDB" id="A0A2S9YDN6"/>
<organism evidence="1 2">
    <name type="scientific">Enhygromyxa salina</name>
    <dbReference type="NCBI Taxonomy" id="215803"/>
    <lineage>
        <taxon>Bacteria</taxon>
        <taxon>Pseudomonadati</taxon>
        <taxon>Myxococcota</taxon>
        <taxon>Polyangia</taxon>
        <taxon>Nannocystales</taxon>
        <taxon>Nannocystaceae</taxon>
        <taxon>Enhygromyxa</taxon>
    </lineage>
</organism>
<reference evidence="1 2" key="1">
    <citation type="submission" date="2018-03" db="EMBL/GenBank/DDBJ databases">
        <title>Draft Genome Sequences of the Obligatory Marine Myxobacteria Enhygromyxa salina SWB007.</title>
        <authorList>
            <person name="Poehlein A."/>
            <person name="Moghaddam J.A."/>
            <person name="Harms H."/>
            <person name="Alanjari M."/>
            <person name="Koenig G.M."/>
            <person name="Daniel R."/>
            <person name="Schaeberle T.F."/>
        </authorList>
    </citation>
    <scope>NUCLEOTIDE SEQUENCE [LARGE SCALE GENOMIC DNA]</scope>
    <source>
        <strain evidence="1 2">SWB007</strain>
    </source>
</reference>
<comment type="caution">
    <text evidence="1">The sequence shown here is derived from an EMBL/GenBank/DDBJ whole genome shotgun (WGS) entry which is preliminary data.</text>
</comment>
<proteinExistence type="predicted"/>
<protein>
    <submittedName>
        <fullName evidence="1">Uncharacterized protein</fullName>
    </submittedName>
</protein>
<sequence>MLMKASYVLLSVTSLGLLMFEAPRGALLTTTPERGKVQRDTQEAGSGNATIRRPHYIFLGGYHGGK</sequence>
<dbReference type="OrthoDB" id="5522929at2"/>
<name>A0A2S9YDN6_9BACT</name>
<evidence type="ECO:0000313" key="2">
    <source>
        <dbReference type="Proteomes" id="UP000238823"/>
    </source>
</evidence>
<evidence type="ECO:0000313" key="1">
    <source>
        <dbReference type="EMBL" id="PRQ03230.1"/>
    </source>
</evidence>
<gene>
    <name evidence="1" type="ORF">ENSA7_53070</name>
</gene>
<dbReference type="EMBL" id="PVNL01000108">
    <property type="protein sequence ID" value="PRQ03230.1"/>
    <property type="molecule type" value="Genomic_DNA"/>
</dbReference>